<feature type="region of interest" description="Disordered" evidence="1">
    <location>
        <begin position="96"/>
        <end position="126"/>
    </location>
</feature>
<evidence type="ECO:0000313" key="3">
    <source>
        <dbReference type="EMBL" id="KAK9679741.1"/>
    </source>
</evidence>
<evidence type="ECO:0000256" key="1">
    <source>
        <dbReference type="SAM" id="MobiDB-lite"/>
    </source>
</evidence>
<evidence type="ECO:0000313" key="2">
    <source>
        <dbReference type="EMBL" id="KAK9679738.1"/>
    </source>
</evidence>
<dbReference type="EMBL" id="JASPKY010000984">
    <property type="protein sequence ID" value="KAK9679738.1"/>
    <property type="molecule type" value="Genomic_DNA"/>
</dbReference>
<protein>
    <submittedName>
        <fullName evidence="3">Uncharacterized protein</fullName>
    </submittedName>
</protein>
<comment type="caution">
    <text evidence="3">The sequence shown here is derived from an EMBL/GenBank/DDBJ whole genome shotgun (WGS) entry which is preliminary data.</text>
</comment>
<accession>A0AAW1HT99</accession>
<feature type="compositionally biased region" description="Basic residues" evidence="1">
    <location>
        <begin position="117"/>
        <end position="126"/>
    </location>
</feature>
<feature type="region of interest" description="Disordered" evidence="1">
    <location>
        <begin position="53"/>
        <end position="76"/>
    </location>
</feature>
<keyword evidence="4" id="KW-1185">Reference proteome</keyword>
<sequence>MQTLPAANWGGILGDVGDNTANPRNMKVRTKLPLSCRSLANTSTTCWHFSCSSAASNRATSASREPSGRMHGGRATYSVLPHSTASHCCRGVRKVSRSGGEPLVAPGASGPPQRPCSQRHSRASRG</sequence>
<dbReference type="Proteomes" id="UP001458880">
    <property type="component" value="Unassembled WGS sequence"/>
</dbReference>
<evidence type="ECO:0000313" key="4">
    <source>
        <dbReference type="Proteomes" id="UP001458880"/>
    </source>
</evidence>
<dbReference type="EMBL" id="JASPKY010000984">
    <property type="protein sequence ID" value="KAK9679741.1"/>
    <property type="molecule type" value="Genomic_DNA"/>
</dbReference>
<feature type="compositionally biased region" description="Low complexity" evidence="1">
    <location>
        <begin position="53"/>
        <end position="63"/>
    </location>
</feature>
<reference evidence="3" key="1">
    <citation type="submission" date="2023-05" db="EMBL/GenBank/DDBJ databases">
        <authorList>
            <person name="Nardi F."/>
            <person name="Carapelli A."/>
            <person name="Cucini C."/>
        </authorList>
    </citation>
    <scope>NUCLEOTIDE SEQUENCE</scope>
    <source>
        <strain evidence="3">DMR45628</strain>
        <tissue evidence="3">Testes</tissue>
    </source>
</reference>
<gene>
    <name evidence="2" type="ORF">QE152_g39756</name>
    <name evidence="3" type="ORF">QE152_g39758</name>
</gene>
<proteinExistence type="predicted"/>
<name>A0AAW1HT99_POPJA</name>
<dbReference type="AlphaFoldDB" id="A0AAW1HT99"/>
<organism evidence="3 4">
    <name type="scientific">Popillia japonica</name>
    <name type="common">Japanese beetle</name>
    <dbReference type="NCBI Taxonomy" id="7064"/>
    <lineage>
        <taxon>Eukaryota</taxon>
        <taxon>Metazoa</taxon>
        <taxon>Ecdysozoa</taxon>
        <taxon>Arthropoda</taxon>
        <taxon>Hexapoda</taxon>
        <taxon>Insecta</taxon>
        <taxon>Pterygota</taxon>
        <taxon>Neoptera</taxon>
        <taxon>Endopterygota</taxon>
        <taxon>Coleoptera</taxon>
        <taxon>Polyphaga</taxon>
        <taxon>Scarabaeiformia</taxon>
        <taxon>Scarabaeidae</taxon>
        <taxon>Rutelinae</taxon>
        <taxon>Popillia</taxon>
    </lineage>
</organism>
<reference evidence="3 4" key="2">
    <citation type="journal article" date="2024" name="BMC Genomics">
        <title>De novo assembly and annotation of Popillia japonica's genome with initial clues to its potential as an invasive pest.</title>
        <authorList>
            <person name="Cucini C."/>
            <person name="Boschi S."/>
            <person name="Funari R."/>
            <person name="Cardaioli E."/>
            <person name="Iannotti N."/>
            <person name="Marturano G."/>
            <person name="Paoli F."/>
            <person name="Bruttini M."/>
            <person name="Carapelli A."/>
            <person name="Frati F."/>
            <person name="Nardi F."/>
        </authorList>
    </citation>
    <scope>NUCLEOTIDE SEQUENCE [LARGE SCALE GENOMIC DNA]</scope>
    <source>
        <strain evidence="3">DMR45628</strain>
    </source>
</reference>